<dbReference type="AlphaFoldDB" id="A0AAN7ZYN2"/>
<proteinExistence type="predicted"/>
<reference evidence="1" key="1">
    <citation type="submission" date="2023-08" db="EMBL/GenBank/DDBJ databases">
        <title>Black Yeasts Isolated from many extreme environments.</title>
        <authorList>
            <person name="Coleine C."/>
            <person name="Stajich J.E."/>
            <person name="Selbmann L."/>
        </authorList>
    </citation>
    <scope>NUCLEOTIDE SEQUENCE</scope>
    <source>
        <strain evidence="1">CCFEE 5810</strain>
    </source>
</reference>
<gene>
    <name evidence="1" type="ORF">LTR97_012630</name>
</gene>
<evidence type="ECO:0000313" key="2">
    <source>
        <dbReference type="Proteomes" id="UP001310594"/>
    </source>
</evidence>
<comment type="caution">
    <text evidence="1">The sequence shown here is derived from an EMBL/GenBank/DDBJ whole genome shotgun (WGS) entry which is preliminary data.</text>
</comment>
<sequence length="100" mass="11041">MRPNSEVAVRTQIDRITKLAKADATGDEVAHRQLLEEVHKLQLSIETPFDTTARLRFQNIVVLIALENGVLPYVAKRNGKTVTSSEIAKATSVDQLLVGM</sequence>
<evidence type="ECO:0000313" key="1">
    <source>
        <dbReference type="EMBL" id="KAK5689870.1"/>
    </source>
</evidence>
<dbReference type="EMBL" id="JAVRQU010000028">
    <property type="protein sequence ID" value="KAK5689870.1"/>
    <property type="molecule type" value="Genomic_DNA"/>
</dbReference>
<dbReference type="Proteomes" id="UP001310594">
    <property type="component" value="Unassembled WGS sequence"/>
</dbReference>
<protein>
    <submittedName>
        <fullName evidence="1">Uncharacterized protein</fullName>
    </submittedName>
</protein>
<accession>A0AAN7ZYN2</accession>
<name>A0AAN7ZYN2_9PEZI</name>
<organism evidence="1 2">
    <name type="scientific">Elasticomyces elasticus</name>
    <dbReference type="NCBI Taxonomy" id="574655"/>
    <lineage>
        <taxon>Eukaryota</taxon>
        <taxon>Fungi</taxon>
        <taxon>Dikarya</taxon>
        <taxon>Ascomycota</taxon>
        <taxon>Pezizomycotina</taxon>
        <taxon>Dothideomycetes</taxon>
        <taxon>Dothideomycetidae</taxon>
        <taxon>Mycosphaerellales</taxon>
        <taxon>Teratosphaeriaceae</taxon>
        <taxon>Elasticomyces</taxon>
    </lineage>
</organism>